<keyword evidence="1" id="KW-0812">Transmembrane</keyword>
<feature type="transmembrane region" description="Helical" evidence="1">
    <location>
        <begin position="39"/>
        <end position="57"/>
    </location>
</feature>
<gene>
    <name evidence="2" type="ORF">AB852_20985</name>
</gene>
<evidence type="ECO:0000256" key="1">
    <source>
        <dbReference type="SAM" id="Phobius"/>
    </source>
</evidence>
<dbReference type="Proteomes" id="UP000186455">
    <property type="component" value="Unassembled WGS sequence"/>
</dbReference>
<sequence length="132" mass="13364">MASHRQETKSHRVFGTIAGVSLAIGVLPGIGIGSAGSDVSAVIVASAVFIIVNQLIYSYPNSIRTAPPVATLVLAVVGFVQDALAWLLVSWLASQMGFGVEVDGVLAAVLGGLVVRTVTLAALALAPGREAA</sequence>
<keyword evidence="1" id="KW-0472">Membrane</keyword>
<accession>A0A1Q4V560</accession>
<dbReference type="AlphaFoldDB" id="A0A1Q4V560"/>
<protein>
    <submittedName>
        <fullName evidence="2">Uncharacterized protein</fullName>
    </submittedName>
</protein>
<keyword evidence="1" id="KW-1133">Transmembrane helix</keyword>
<evidence type="ECO:0000313" key="2">
    <source>
        <dbReference type="EMBL" id="OKH92976.1"/>
    </source>
</evidence>
<reference evidence="2 3" key="1">
    <citation type="submission" date="2015-06" db="EMBL/GenBank/DDBJ databases">
        <title>Cloning and characterization of the uncialamcin biosynthetic gene cluster.</title>
        <authorList>
            <person name="Yan X."/>
            <person name="Huang T."/>
            <person name="Ge H."/>
            <person name="Shen B."/>
        </authorList>
    </citation>
    <scope>NUCLEOTIDE SEQUENCE [LARGE SCALE GENOMIC DNA]</scope>
    <source>
        <strain evidence="2 3">DCA2648</strain>
    </source>
</reference>
<organism evidence="2 3">
    <name type="scientific">Streptomyces uncialis</name>
    <dbReference type="NCBI Taxonomy" id="1048205"/>
    <lineage>
        <taxon>Bacteria</taxon>
        <taxon>Bacillati</taxon>
        <taxon>Actinomycetota</taxon>
        <taxon>Actinomycetes</taxon>
        <taxon>Kitasatosporales</taxon>
        <taxon>Streptomycetaceae</taxon>
        <taxon>Streptomyces</taxon>
    </lineage>
</organism>
<feature type="transmembrane region" description="Helical" evidence="1">
    <location>
        <begin position="69"/>
        <end position="93"/>
    </location>
</feature>
<comment type="caution">
    <text evidence="2">The sequence shown here is derived from an EMBL/GenBank/DDBJ whole genome shotgun (WGS) entry which is preliminary data.</text>
</comment>
<dbReference type="RefSeq" id="WP_073790957.1">
    <property type="nucleotide sequence ID" value="NZ_JAPEPH010000002.1"/>
</dbReference>
<keyword evidence="3" id="KW-1185">Reference proteome</keyword>
<feature type="transmembrane region" description="Helical" evidence="1">
    <location>
        <begin position="105"/>
        <end position="126"/>
    </location>
</feature>
<evidence type="ECO:0000313" key="3">
    <source>
        <dbReference type="Proteomes" id="UP000186455"/>
    </source>
</evidence>
<name>A0A1Q4V560_9ACTN</name>
<proteinExistence type="predicted"/>
<feature type="transmembrane region" description="Helical" evidence="1">
    <location>
        <begin position="12"/>
        <end position="33"/>
    </location>
</feature>
<dbReference type="EMBL" id="LFBV01000005">
    <property type="protein sequence ID" value="OKH92976.1"/>
    <property type="molecule type" value="Genomic_DNA"/>
</dbReference>